<reference evidence="15 16" key="1">
    <citation type="submission" date="2019-01" db="EMBL/GenBank/DDBJ databases">
        <title>Nuclear Genome Assembly of the Microalgal Biofuel strain Nannochloropsis salina CCMP1776.</title>
        <authorList>
            <person name="Hovde B."/>
        </authorList>
    </citation>
    <scope>NUCLEOTIDE SEQUENCE [LARGE SCALE GENOMIC DNA]</scope>
    <source>
        <strain evidence="15 16">CCMP1776</strain>
    </source>
</reference>
<comment type="subcellular location">
    <subcellularLocation>
        <location evidence="1">Cytoplasm</location>
        <location evidence="1">Cytoskeleton</location>
    </subcellularLocation>
</comment>
<dbReference type="InterPro" id="IPR019821">
    <property type="entry name" value="Kinesin_motor_CS"/>
</dbReference>
<feature type="domain" description="Kinesin motor" evidence="14">
    <location>
        <begin position="21"/>
        <end position="364"/>
    </location>
</feature>
<feature type="coiled-coil region" evidence="12">
    <location>
        <begin position="603"/>
        <end position="772"/>
    </location>
</feature>
<keyword evidence="3" id="KW-0493">Microtubule</keyword>
<protein>
    <recommendedName>
        <fullName evidence="14">Kinesin motor domain-containing protein</fullName>
    </recommendedName>
</protein>
<dbReference type="PRINTS" id="PR00380">
    <property type="entry name" value="KINESINHEAVY"/>
</dbReference>
<dbReference type="SMART" id="SM00129">
    <property type="entry name" value="KISc"/>
    <property type="match status" value="1"/>
</dbReference>
<feature type="coiled-coil region" evidence="12">
    <location>
        <begin position="1181"/>
        <end position="1273"/>
    </location>
</feature>
<keyword evidence="8" id="KW-0206">Cytoskeleton</keyword>
<evidence type="ECO:0000256" key="13">
    <source>
        <dbReference type="SAM" id="MobiDB-lite"/>
    </source>
</evidence>
<keyword evidence="7 11" id="KW-0505">Motor protein</keyword>
<comment type="caution">
    <text evidence="15">The sequence shown here is derived from an EMBL/GenBank/DDBJ whole genome shotgun (WGS) entry which is preliminary data.</text>
</comment>
<accession>A0A4D9CPI7</accession>
<comment type="similarity">
    <text evidence="10">Belongs to the TRAFAC class myosin-kinesin ATPase superfamily. Kinesin family. KIN-5/BimC subfamily.</text>
</comment>
<feature type="coiled-coil region" evidence="12">
    <location>
        <begin position="371"/>
        <end position="398"/>
    </location>
</feature>
<name>A0A4D9CPI7_9STRA</name>
<dbReference type="OrthoDB" id="3176171at2759"/>
<evidence type="ECO:0000313" key="16">
    <source>
        <dbReference type="Proteomes" id="UP000355283"/>
    </source>
</evidence>
<dbReference type="InterPro" id="IPR001752">
    <property type="entry name" value="Kinesin_motor_dom"/>
</dbReference>
<evidence type="ECO:0000256" key="10">
    <source>
        <dbReference type="ARBA" id="ARBA00034704"/>
    </source>
</evidence>
<evidence type="ECO:0000256" key="3">
    <source>
        <dbReference type="ARBA" id="ARBA00022701"/>
    </source>
</evidence>
<evidence type="ECO:0000256" key="7">
    <source>
        <dbReference type="ARBA" id="ARBA00023175"/>
    </source>
</evidence>
<feature type="region of interest" description="Disordered" evidence="13">
    <location>
        <begin position="477"/>
        <end position="496"/>
    </location>
</feature>
<evidence type="ECO:0000256" key="1">
    <source>
        <dbReference type="ARBA" id="ARBA00004245"/>
    </source>
</evidence>
<dbReference type="GO" id="GO:0008017">
    <property type="term" value="F:microtubule binding"/>
    <property type="evidence" value="ECO:0007669"/>
    <property type="project" value="InterPro"/>
</dbReference>
<dbReference type="GO" id="GO:0005524">
    <property type="term" value="F:ATP binding"/>
    <property type="evidence" value="ECO:0007669"/>
    <property type="project" value="UniProtKB-UniRule"/>
</dbReference>
<keyword evidence="2" id="KW-0963">Cytoplasm</keyword>
<dbReference type="PROSITE" id="PS50067">
    <property type="entry name" value="KINESIN_MOTOR_2"/>
    <property type="match status" value="1"/>
</dbReference>
<organism evidence="15 16">
    <name type="scientific">Nannochloropsis salina CCMP1776</name>
    <dbReference type="NCBI Taxonomy" id="1027361"/>
    <lineage>
        <taxon>Eukaryota</taxon>
        <taxon>Sar</taxon>
        <taxon>Stramenopiles</taxon>
        <taxon>Ochrophyta</taxon>
        <taxon>Eustigmatophyceae</taxon>
        <taxon>Eustigmatales</taxon>
        <taxon>Monodopsidaceae</taxon>
        <taxon>Microchloropsis</taxon>
        <taxon>Microchloropsis salina</taxon>
    </lineage>
</organism>
<feature type="binding site" evidence="11">
    <location>
        <begin position="106"/>
        <end position="113"/>
    </location>
    <ligand>
        <name>ATP</name>
        <dbReference type="ChEBI" id="CHEBI:30616"/>
    </ligand>
</feature>
<dbReference type="GO" id="GO:0007018">
    <property type="term" value="P:microtubule-based movement"/>
    <property type="evidence" value="ECO:0007669"/>
    <property type="project" value="InterPro"/>
</dbReference>
<evidence type="ECO:0000259" key="14">
    <source>
        <dbReference type="PROSITE" id="PS50067"/>
    </source>
</evidence>
<feature type="coiled-coil region" evidence="12">
    <location>
        <begin position="520"/>
        <end position="576"/>
    </location>
</feature>
<dbReference type="PANTHER" id="PTHR37739:SF8">
    <property type="entry name" value="KINESIN-LIKE PROTEIN KIN-12D"/>
    <property type="match status" value="1"/>
</dbReference>
<dbReference type="SUPFAM" id="SSF52540">
    <property type="entry name" value="P-loop containing nucleoside triphosphate hydrolases"/>
    <property type="match status" value="1"/>
</dbReference>
<feature type="region of interest" description="Disordered" evidence="13">
    <location>
        <begin position="1280"/>
        <end position="1354"/>
    </location>
</feature>
<comment type="similarity">
    <text evidence="9">Belongs to the TRAFAC class myosin-kinesin ATPase superfamily. Kinesin family. KIN-12 subfamily.</text>
</comment>
<dbReference type="GO" id="GO:0005874">
    <property type="term" value="C:microtubule"/>
    <property type="evidence" value="ECO:0007669"/>
    <property type="project" value="UniProtKB-KW"/>
</dbReference>
<gene>
    <name evidence="15" type="ORF">NSK_007715</name>
</gene>
<sequence length="1354" mass="148769">MGDRRASTSSDLGEGAEEEDHIRVICRVRPPQIREGRSSALGLRTCVTVGETRKTVTLKQASGPKVFTFDHAVGDDASQESVFQLAGKPATKACILGYNGTVFCYGQTGSGKTYTMFGPNVDACGSDDEHRGLVPRVLEYLFAHVAREERRNGGAITYLCRCSFYEIFNERVFDLLDSDSGCSVGGLQTREDMKKGVYVEGLTEEAVDSPYQAYQVLTRGYRNRHVGETAMNRESSRSHAVFTVVLESREVDTVDGITRARCASFNLVDLAGSERQGQTGATGERLKEASSINKSLSALGNVINALVSGRTRYVPYRDSRLTFLLRDSLGGNAKTFLVACTSPNDENFAETLSTLKFAQRAKMIKNKAVVNENTSGTVEALQKQLRTLRQELLAARAVVQASGVAVPPSSNDELSGAPTTLAALRRTEELLREALERNLHMEQARDLAEKMAGNVQATVDRLEQSLLHERMVRKMKESHISRHLKKKADKGGAESKTIEEDLRLEIETLRKEMSQVPVEAIKWRAAAENAQAQLDALLDEKEGLGMWVDDREKTFATALEERLRATLVEKAELEARVFGGTAGGDGEAGKGQKRLSNGGMNRLREAEMSTVRLEEELTAATRQAEDCEAELAEVRARAAQAVSAQSQIQVQLTHAERRLEALEGENKVLKADRDFNMALLQERIEDTQSQAQAAKQDVEAQLAAACKDNAILLQRLKKTAEEAENLGALQEAAEKQVQTLRDEIEGDLRPRLVRLEAELEEREKDLADSQESVALKTAEMEAAATQAQEAATAAAATHGEELQGLRVALDEEIGRAQALRAEKDEGALQLANLQEEHDTLTQLLEFTRGQNAEMEQGMGTLQARLEALEKEKARTEGDLEDARAQVLELECRLDKAGGDAAEERRALRALEGVHHALAQERDQLAEVAESLREEVKGAKAAHEQAKKEATRTAQVLTDLGEQVGRLRADLAEAQAKEQAARSEAEGLGQEREDLLQRAHEAEDSQAEMGEEMMAYLDEITMLKTRLQEGERVHADRTRELEAVWKAAEKESGARAARVAVLANEVKGMQERLDQQQAADYDAKAMMQAELTRQQQEAEWKHTKAMADLQQELAEATARGAEAARFKAALGSSQSQVEALRESLVESKAALEAASVKGNAAEERSRSLAHQLGEALARERDAGKWREEKARWELEMARAREMEKEAYERCETAEQEKASLGKSVEALEAEVEELKSVNVRLVGHANSRQKIQLHSKLKEEITELSRKYKMLEEENYSLKVMMGPTEGGKGDTKGGSLSLRSKGKSTPAAPVDAAEPAALSNVTNTSGRRPTRRTVTKKGVGLEALAAEGPEATET</sequence>
<dbReference type="Gene3D" id="3.40.850.10">
    <property type="entry name" value="Kinesin motor domain"/>
    <property type="match status" value="1"/>
</dbReference>
<feature type="coiled-coil region" evidence="12">
    <location>
        <begin position="816"/>
        <end position="1011"/>
    </location>
</feature>
<dbReference type="PANTHER" id="PTHR37739">
    <property type="entry name" value="KINESIN-LIKE PROTEIN KIN-12D"/>
    <property type="match status" value="1"/>
</dbReference>
<dbReference type="GO" id="GO:0007010">
    <property type="term" value="P:cytoskeleton organization"/>
    <property type="evidence" value="ECO:0007669"/>
    <property type="project" value="UniProtKB-ARBA"/>
</dbReference>
<keyword evidence="16" id="KW-1185">Reference proteome</keyword>
<evidence type="ECO:0000256" key="4">
    <source>
        <dbReference type="ARBA" id="ARBA00022741"/>
    </source>
</evidence>
<feature type="compositionally biased region" description="Low complexity" evidence="13">
    <location>
        <begin position="1293"/>
        <end position="1317"/>
    </location>
</feature>
<feature type="compositionally biased region" description="Low complexity" evidence="13">
    <location>
        <begin position="1340"/>
        <end position="1354"/>
    </location>
</feature>
<keyword evidence="4 11" id="KW-0547">Nucleotide-binding</keyword>
<dbReference type="FunFam" id="3.40.850.10:FF:000019">
    <property type="entry name" value="Kinesin-like protein KIN-5D"/>
    <property type="match status" value="1"/>
</dbReference>
<dbReference type="PROSITE" id="PS00411">
    <property type="entry name" value="KINESIN_MOTOR_1"/>
    <property type="match status" value="1"/>
</dbReference>
<evidence type="ECO:0000256" key="2">
    <source>
        <dbReference type="ARBA" id="ARBA00022490"/>
    </source>
</evidence>
<dbReference type="Pfam" id="PF00225">
    <property type="entry name" value="Kinesin"/>
    <property type="match status" value="1"/>
</dbReference>
<dbReference type="GO" id="GO:0003777">
    <property type="term" value="F:microtubule motor activity"/>
    <property type="evidence" value="ECO:0007669"/>
    <property type="project" value="InterPro"/>
</dbReference>
<evidence type="ECO:0000256" key="12">
    <source>
        <dbReference type="SAM" id="Coils"/>
    </source>
</evidence>
<keyword evidence="6 12" id="KW-0175">Coiled coil</keyword>
<dbReference type="Proteomes" id="UP000355283">
    <property type="component" value="Unassembled WGS sequence"/>
</dbReference>
<keyword evidence="5 11" id="KW-0067">ATP-binding</keyword>
<evidence type="ECO:0000256" key="9">
    <source>
        <dbReference type="ARBA" id="ARBA00034488"/>
    </source>
</evidence>
<evidence type="ECO:0000256" key="6">
    <source>
        <dbReference type="ARBA" id="ARBA00023054"/>
    </source>
</evidence>
<evidence type="ECO:0000256" key="5">
    <source>
        <dbReference type="ARBA" id="ARBA00022840"/>
    </source>
</evidence>
<dbReference type="InterPro" id="IPR027417">
    <property type="entry name" value="P-loop_NTPase"/>
</dbReference>
<proteinExistence type="inferred from homology"/>
<evidence type="ECO:0000256" key="8">
    <source>
        <dbReference type="ARBA" id="ARBA00023212"/>
    </source>
</evidence>
<evidence type="ECO:0000313" key="15">
    <source>
        <dbReference type="EMBL" id="TFJ81072.1"/>
    </source>
</evidence>
<evidence type="ECO:0000256" key="11">
    <source>
        <dbReference type="PROSITE-ProRule" id="PRU00283"/>
    </source>
</evidence>
<dbReference type="InterPro" id="IPR044986">
    <property type="entry name" value="KIF15/KIN-12"/>
</dbReference>
<dbReference type="EMBL" id="SDOX01000145">
    <property type="protein sequence ID" value="TFJ81072.1"/>
    <property type="molecule type" value="Genomic_DNA"/>
</dbReference>
<dbReference type="InterPro" id="IPR036961">
    <property type="entry name" value="Kinesin_motor_dom_sf"/>
</dbReference>